<reference evidence="7 8" key="1">
    <citation type="submission" date="2020-07" db="EMBL/GenBank/DDBJ databases">
        <title>Sequencing the genomes of 1000 actinobacteria strains.</title>
        <authorList>
            <person name="Klenk H.-P."/>
        </authorList>
    </citation>
    <scope>NUCLEOTIDE SEQUENCE [LARGE SCALE GENOMIC DNA]</scope>
    <source>
        <strain evidence="7 8">DSM 23737</strain>
    </source>
</reference>
<feature type="transmembrane region" description="Helical" evidence="6">
    <location>
        <begin position="116"/>
        <end position="140"/>
    </location>
</feature>
<dbReference type="CDD" id="cd06581">
    <property type="entry name" value="TM_PBP1_LivM_like"/>
    <property type="match status" value="1"/>
</dbReference>
<dbReference type="GO" id="GO:0015658">
    <property type="term" value="F:branched-chain amino acid transmembrane transporter activity"/>
    <property type="evidence" value="ECO:0007669"/>
    <property type="project" value="InterPro"/>
</dbReference>
<comment type="caution">
    <text evidence="7">The sequence shown here is derived from an EMBL/GenBank/DDBJ whole genome shotgun (WGS) entry which is preliminary data.</text>
</comment>
<dbReference type="InterPro" id="IPR001851">
    <property type="entry name" value="ABC_transp_permease"/>
</dbReference>
<comment type="subcellular location">
    <subcellularLocation>
        <location evidence="1">Cell membrane</location>
        <topology evidence="1">Multi-pass membrane protein</topology>
    </subcellularLocation>
</comment>
<keyword evidence="5 6" id="KW-0472">Membrane</keyword>
<proteinExistence type="predicted"/>
<dbReference type="Pfam" id="PF02653">
    <property type="entry name" value="BPD_transp_2"/>
    <property type="match status" value="1"/>
</dbReference>
<keyword evidence="4 6" id="KW-1133">Transmembrane helix</keyword>
<dbReference type="Proteomes" id="UP000524237">
    <property type="component" value="Unassembled WGS sequence"/>
</dbReference>
<keyword evidence="2" id="KW-1003">Cell membrane</keyword>
<sequence>MTHGKAPSPTAVRRLLAPAWVVDLWTLAVPLAAVYLFTSAGSALSGSARVDLGYALVNLIIVVALWVFVGNSGVLSFGHIGFVAIGAWTMSLLTIEPLVKSNLLPTLFPFVQDASASPVVALIMGAIMGGIVAFLSALVLMKLNGLEAGIATFALLQVIVQVLTYWDKIGPKSGQSMVGIPASFDLPVVMSIAMLVIVVAWLYQQSTSARLLRASRDDIAAAPASGINVFKHRVIAFAVSGALAGIGGALWAQTNRVVQASQFNLDFTFLTIAMLVIGGMLSLWGAVVGTIVISTLNHFLGLLEGGLEIGSVTVSIPSGSRLIVLGLSLILILILRPGGITNGREAVWPFEKKLDFLTQAQRTFD</sequence>
<feature type="transmembrane region" description="Helical" evidence="6">
    <location>
        <begin position="75"/>
        <end position="95"/>
    </location>
</feature>
<feature type="transmembrane region" description="Helical" evidence="6">
    <location>
        <begin position="272"/>
        <end position="296"/>
    </location>
</feature>
<feature type="transmembrane region" description="Helical" evidence="6">
    <location>
        <begin position="316"/>
        <end position="335"/>
    </location>
</feature>
<keyword evidence="8" id="KW-1185">Reference proteome</keyword>
<dbReference type="AlphaFoldDB" id="A0A7W3JUY6"/>
<keyword evidence="3 6" id="KW-0812">Transmembrane</keyword>
<dbReference type="RefSeq" id="WP_182485089.1">
    <property type="nucleotide sequence ID" value="NZ_JACGWU010000006.1"/>
</dbReference>
<feature type="transmembrane region" description="Helical" evidence="6">
    <location>
        <begin position="146"/>
        <end position="166"/>
    </location>
</feature>
<evidence type="ECO:0000256" key="5">
    <source>
        <dbReference type="ARBA" id="ARBA00023136"/>
    </source>
</evidence>
<evidence type="ECO:0000313" key="8">
    <source>
        <dbReference type="Proteomes" id="UP000524237"/>
    </source>
</evidence>
<feature type="transmembrane region" description="Helical" evidence="6">
    <location>
        <begin position="234"/>
        <end position="252"/>
    </location>
</feature>
<name>A0A7W3JUY6_9MICO</name>
<evidence type="ECO:0000256" key="4">
    <source>
        <dbReference type="ARBA" id="ARBA00022989"/>
    </source>
</evidence>
<evidence type="ECO:0000256" key="3">
    <source>
        <dbReference type="ARBA" id="ARBA00022692"/>
    </source>
</evidence>
<dbReference type="EMBL" id="JACGWU010000006">
    <property type="protein sequence ID" value="MBA8829662.1"/>
    <property type="molecule type" value="Genomic_DNA"/>
</dbReference>
<evidence type="ECO:0000313" key="7">
    <source>
        <dbReference type="EMBL" id="MBA8829662.1"/>
    </source>
</evidence>
<organism evidence="7 8">
    <name type="scientific">Alpinimonas psychrophila</name>
    <dbReference type="NCBI Taxonomy" id="748908"/>
    <lineage>
        <taxon>Bacteria</taxon>
        <taxon>Bacillati</taxon>
        <taxon>Actinomycetota</taxon>
        <taxon>Actinomycetes</taxon>
        <taxon>Micrococcales</taxon>
        <taxon>Microbacteriaceae</taxon>
        <taxon>Alpinimonas</taxon>
    </lineage>
</organism>
<evidence type="ECO:0000256" key="1">
    <source>
        <dbReference type="ARBA" id="ARBA00004651"/>
    </source>
</evidence>
<feature type="transmembrane region" description="Helical" evidence="6">
    <location>
        <begin position="50"/>
        <end position="69"/>
    </location>
</feature>
<feature type="transmembrane region" description="Helical" evidence="6">
    <location>
        <begin position="178"/>
        <end position="203"/>
    </location>
</feature>
<evidence type="ECO:0000256" key="6">
    <source>
        <dbReference type="SAM" id="Phobius"/>
    </source>
</evidence>
<accession>A0A7W3JUY6</accession>
<dbReference type="PANTHER" id="PTHR30482">
    <property type="entry name" value="HIGH-AFFINITY BRANCHED-CHAIN AMINO ACID TRANSPORT SYSTEM PERMEASE"/>
    <property type="match status" value="1"/>
</dbReference>
<dbReference type="GO" id="GO:0005886">
    <property type="term" value="C:plasma membrane"/>
    <property type="evidence" value="ECO:0007669"/>
    <property type="project" value="UniProtKB-SubCell"/>
</dbReference>
<gene>
    <name evidence="7" type="ORF">FB555_001778</name>
</gene>
<feature type="transmembrane region" description="Helical" evidence="6">
    <location>
        <begin position="20"/>
        <end position="38"/>
    </location>
</feature>
<dbReference type="PANTHER" id="PTHR30482:SF1">
    <property type="entry name" value="BRANCHED-CHAIN AMINO ACID TRANSPORT PERMEASE PROTEIN LIVM-RELATED"/>
    <property type="match status" value="1"/>
</dbReference>
<protein>
    <submittedName>
        <fullName evidence="7">Branched-chain amino acid transport system permease protein</fullName>
    </submittedName>
</protein>
<dbReference type="InterPro" id="IPR043428">
    <property type="entry name" value="LivM-like"/>
</dbReference>
<evidence type="ECO:0000256" key="2">
    <source>
        <dbReference type="ARBA" id="ARBA00022475"/>
    </source>
</evidence>